<dbReference type="RefSeq" id="WP_175628347.1">
    <property type="nucleotide sequence ID" value="NZ_MVBK01000141.1"/>
</dbReference>
<dbReference type="InterPro" id="IPR036038">
    <property type="entry name" value="Aminotransferase-like"/>
</dbReference>
<comment type="caution">
    <text evidence="1">The sequence shown here is derived from an EMBL/GenBank/DDBJ whole genome shotgun (WGS) entry which is preliminary data.</text>
</comment>
<sequence>LDQCGVAGITRARVMDAARGMGIAVHEGRYTADDLRASQGLFLTNTLLGVRPVAELDGQQLPRSPLVSRLQKSLEGDAS</sequence>
<proteinExistence type="predicted"/>
<dbReference type="SUPFAM" id="SSF56752">
    <property type="entry name" value="D-aminoacid aminotransferase-like PLP-dependent enzymes"/>
    <property type="match status" value="1"/>
</dbReference>
<dbReference type="GO" id="GO:0016829">
    <property type="term" value="F:lyase activity"/>
    <property type="evidence" value="ECO:0007669"/>
    <property type="project" value="UniProtKB-KW"/>
</dbReference>
<evidence type="ECO:0000313" key="1">
    <source>
        <dbReference type="EMBL" id="OOG21024.1"/>
    </source>
</evidence>
<organism evidence="1 2">
    <name type="scientific">Thioalkalivibrio denitrificans</name>
    <dbReference type="NCBI Taxonomy" id="108003"/>
    <lineage>
        <taxon>Bacteria</taxon>
        <taxon>Pseudomonadati</taxon>
        <taxon>Pseudomonadota</taxon>
        <taxon>Gammaproteobacteria</taxon>
        <taxon>Chromatiales</taxon>
        <taxon>Ectothiorhodospiraceae</taxon>
        <taxon>Thioalkalivibrio</taxon>
    </lineage>
</organism>
<evidence type="ECO:0000313" key="2">
    <source>
        <dbReference type="Proteomes" id="UP000189462"/>
    </source>
</evidence>
<name>A0A1V3N7J2_9GAMM</name>
<reference evidence="1 2" key="1">
    <citation type="submission" date="2017-02" db="EMBL/GenBank/DDBJ databases">
        <title>Genomic diversity within the haloalkaliphilic genus Thioalkalivibrio.</title>
        <authorList>
            <person name="Ahn A.-C."/>
            <person name="Meier-Kolthoff J."/>
            <person name="Overmars L."/>
            <person name="Richter M."/>
            <person name="Woyke T."/>
            <person name="Sorokin D.Y."/>
            <person name="Muyzer G."/>
        </authorList>
    </citation>
    <scope>NUCLEOTIDE SEQUENCE [LARGE SCALE GENOMIC DNA]</scope>
    <source>
        <strain evidence="1 2">ALJD</strain>
    </source>
</reference>
<keyword evidence="2" id="KW-1185">Reference proteome</keyword>
<accession>A0A1V3N7J2</accession>
<dbReference type="Gene3D" id="3.20.10.10">
    <property type="entry name" value="D-amino Acid Aminotransferase, subunit A, domain 2"/>
    <property type="match status" value="1"/>
</dbReference>
<feature type="non-terminal residue" evidence="1">
    <location>
        <position position="1"/>
    </location>
</feature>
<gene>
    <name evidence="1" type="ORF">B1C78_16835</name>
</gene>
<dbReference type="InterPro" id="IPR043132">
    <property type="entry name" value="BCAT-like_C"/>
</dbReference>
<dbReference type="Pfam" id="PF01063">
    <property type="entry name" value="Aminotran_4"/>
    <property type="match status" value="1"/>
</dbReference>
<dbReference type="InterPro" id="IPR001544">
    <property type="entry name" value="Aminotrans_IV"/>
</dbReference>
<dbReference type="AlphaFoldDB" id="A0A1V3N7J2"/>
<dbReference type="EMBL" id="MVBK01000141">
    <property type="protein sequence ID" value="OOG21024.1"/>
    <property type="molecule type" value="Genomic_DNA"/>
</dbReference>
<dbReference type="Proteomes" id="UP000189462">
    <property type="component" value="Unassembled WGS sequence"/>
</dbReference>
<dbReference type="STRING" id="108003.B1C78_16835"/>
<protein>
    <submittedName>
        <fullName evidence="1">Aminodeoxychorismate lyase</fullName>
    </submittedName>
</protein>
<keyword evidence="1" id="KW-0456">Lyase</keyword>